<dbReference type="InterPro" id="IPR016161">
    <property type="entry name" value="Ald_DH/histidinol_DH"/>
</dbReference>
<dbReference type="AlphaFoldDB" id="A0A9Q0RSS2"/>
<evidence type="ECO:0000256" key="3">
    <source>
        <dbReference type="PROSITE-ProRule" id="PRU10007"/>
    </source>
</evidence>
<evidence type="ECO:0000256" key="2">
    <source>
        <dbReference type="ARBA" id="ARBA00023002"/>
    </source>
</evidence>
<accession>A0A9Q0RSS2</accession>
<keyword evidence="7" id="KW-1185">Reference proteome</keyword>
<sequence length="483" mass="52392">MAKVDIKFTKIFINNEWHDSVSGKTFPVINPSTEEKIADVAEGDRDDVAKAVAAAKDAFALGSQWRSMDASGRGRLINRLADLIEREKEYLAKLESYDNGKPLAEADFDIDCTIATFRYYAGWADKIHGKTIPADGGVYSFTKIEPVGICGQIIPWNYPALMLSWKWAPALAAGNTVVLKPAEQTPLSALYIANLAKEAGFPAGVVNVVPGYGPTAGASLVEHPLVDKIAFTGSTEIGKLISKMASNTLKRVTLELGGKSPLVVTESVNISDAAQIAHDACFANMGQCCCAGTRTYVHESIYEEFVKQSALVARKKVLGNPFDETTTQGPQIDSTQTAKILDLIESGKKQGARVVTGGERAQRKGYFIEPTVFADVTDSMRIAQEEIFGPVQQIFKYKTLDEVIERCNNTNYGLAAGILTKDINQALKFSGAIKAGSVWVNCYDHTVVQTPFGGFKQSGMGRELGEDGLYGYCEIKTVTIKPQ</sequence>
<evidence type="ECO:0000256" key="4">
    <source>
        <dbReference type="RuleBase" id="RU003345"/>
    </source>
</evidence>
<feature type="active site" evidence="3">
    <location>
        <position position="255"/>
    </location>
</feature>
<protein>
    <recommendedName>
        <fullName evidence="5">Aldehyde dehydrogenase domain-containing protein</fullName>
    </recommendedName>
</protein>
<dbReference type="PANTHER" id="PTHR11699">
    <property type="entry name" value="ALDEHYDE DEHYDROGENASE-RELATED"/>
    <property type="match status" value="1"/>
</dbReference>
<reference evidence="6" key="1">
    <citation type="submission" date="2022-12" db="EMBL/GenBank/DDBJ databases">
        <title>Genome assemblies of Blomia tropicalis.</title>
        <authorList>
            <person name="Cui Y."/>
        </authorList>
    </citation>
    <scope>NUCLEOTIDE SEQUENCE</scope>
    <source>
        <tissue evidence="6">Adult mites</tissue>
    </source>
</reference>
<feature type="domain" description="Aldehyde dehydrogenase" evidence="5">
    <location>
        <begin position="17"/>
        <end position="478"/>
    </location>
</feature>
<organism evidence="6 7">
    <name type="scientific">Blomia tropicalis</name>
    <name type="common">Mite</name>
    <dbReference type="NCBI Taxonomy" id="40697"/>
    <lineage>
        <taxon>Eukaryota</taxon>
        <taxon>Metazoa</taxon>
        <taxon>Ecdysozoa</taxon>
        <taxon>Arthropoda</taxon>
        <taxon>Chelicerata</taxon>
        <taxon>Arachnida</taxon>
        <taxon>Acari</taxon>
        <taxon>Acariformes</taxon>
        <taxon>Sarcoptiformes</taxon>
        <taxon>Astigmata</taxon>
        <taxon>Glycyphagoidea</taxon>
        <taxon>Echimyopodidae</taxon>
        <taxon>Blomia</taxon>
    </lineage>
</organism>
<dbReference type="InterPro" id="IPR029510">
    <property type="entry name" value="Ald_DH_CS_GLU"/>
</dbReference>
<proteinExistence type="inferred from homology"/>
<evidence type="ECO:0000259" key="5">
    <source>
        <dbReference type="Pfam" id="PF00171"/>
    </source>
</evidence>
<dbReference type="FunFam" id="3.40.309.10:FF:000001">
    <property type="entry name" value="Mitochondrial aldehyde dehydrogenase 2"/>
    <property type="match status" value="1"/>
</dbReference>
<dbReference type="Gene3D" id="3.40.605.10">
    <property type="entry name" value="Aldehyde Dehydrogenase, Chain A, domain 1"/>
    <property type="match status" value="1"/>
</dbReference>
<keyword evidence="2 4" id="KW-0560">Oxidoreductase</keyword>
<dbReference type="EMBL" id="JAPWDV010000001">
    <property type="protein sequence ID" value="KAJ6225096.1"/>
    <property type="molecule type" value="Genomic_DNA"/>
</dbReference>
<comment type="similarity">
    <text evidence="1 4">Belongs to the aldehyde dehydrogenase family.</text>
</comment>
<dbReference type="InterPro" id="IPR015590">
    <property type="entry name" value="Aldehyde_DH_dom"/>
</dbReference>
<dbReference type="FunFam" id="3.40.605.10:FF:000050">
    <property type="entry name" value="Aldehyde dehydrogenase, mitochondrial"/>
    <property type="match status" value="1"/>
</dbReference>
<dbReference type="PROSITE" id="PS00687">
    <property type="entry name" value="ALDEHYDE_DEHYDR_GLU"/>
    <property type="match status" value="1"/>
</dbReference>
<evidence type="ECO:0000313" key="6">
    <source>
        <dbReference type="EMBL" id="KAJ6225096.1"/>
    </source>
</evidence>
<dbReference type="PROSITE" id="PS00070">
    <property type="entry name" value="ALDEHYDE_DEHYDR_CYS"/>
    <property type="match status" value="1"/>
</dbReference>
<name>A0A9Q0RSS2_BLOTA</name>
<evidence type="ECO:0000256" key="1">
    <source>
        <dbReference type="ARBA" id="ARBA00009986"/>
    </source>
</evidence>
<dbReference type="InterPro" id="IPR016163">
    <property type="entry name" value="Ald_DH_C"/>
</dbReference>
<dbReference type="Pfam" id="PF00171">
    <property type="entry name" value="Aldedh"/>
    <property type="match status" value="1"/>
</dbReference>
<gene>
    <name evidence="6" type="ORF">RDWZM_003641</name>
</gene>
<dbReference type="GO" id="GO:0016620">
    <property type="term" value="F:oxidoreductase activity, acting on the aldehyde or oxo group of donors, NAD or NADP as acceptor"/>
    <property type="evidence" value="ECO:0007669"/>
    <property type="project" value="InterPro"/>
</dbReference>
<dbReference type="InterPro" id="IPR016162">
    <property type="entry name" value="Ald_DH_N"/>
</dbReference>
<dbReference type="OMA" id="MQDPFVI"/>
<dbReference type="Proteomes" id="UP001142055">
    <property type="component" value="Chromosome 1"/>
</dbReference>
<dbReference type="Gene3D" id="3.40.309.10">
    <property type="entry name" value="Aldehyde Dehydrogenase, Chain A, domain 2"/>
    <property type="match status" value="1"/>
</dbReference>
<comment type="caution">
    <text evidence="6">The sequence shown here is derived from an EMBL/GenBank/DDBJ whole genome shotgun (WGS) entry which is preliminary data.</text>
</comment>
<evidence type="ECO:0000313" key="7">
    <source>
        <dbReference type="Proteomes" id="UP001142055"/>
    </source>
</evidence>
<dbReference type="InterPro" id="IPR016160">
    <property type="entry name" value="Ald_DH_CS_CYS"/>
</dbReference>
<dbReference type="SUPFAM" id="SSF53720">
    <property type="entry name" value="ALDH-like"/>
    <property type="match status" value="1"/>
</dbReference>